<comment type="caution">
    <text evidence="1">The sequence shown here is derived from an EMBL/GenBank/DDBJ whole genome shotgun (WGS) entry which is preliminary data.</text>
</comment>
<protein>
    <recommendedName>
        <fullName evidence="3">DUF2288 domain-containing protein</fullName>
    </recommendedName>
</protein>
<keyword evidence="2" id="KW-1185">Reference proteome</keyword>
<evidence type="ECO:0000313" key="2">
    <source>
        <dbReference type="Proteomes" id="UP000655550"/>
    </source>
</evidence>
<evidence type="ECO:0008006" key="3">
    <source>
        <dbReference type="Google" id="ProtNLM"/>
    </source>
</evidence>
<dbReference type="Pfam" id="PF10052">
    <property type="entry name" value="DUF2288"/>
    <property type="match status" value="1"/>
</dbReference>
<evidence type="ECO:0000313" key="1">
    <source>
        <dbReference type="EMBL" id="GGH91321.1"/>
    </source>
</evidence>
<gene>
    <name evidence="1" type="ORF">GCM10007363_10920</name>
</gene>
<reference evidence="2" key="1">
    <citation type="journal article" date="2019" name="Int. J. Syst. Evol. Microbiol.">
        <title>The Global Catalogue of Microorganisms (GCM) 10K type strain sequencing project: providing services to taxonomists for standard genome sequencing and annotation.</title>
        <authorList>
            <consortium name="The Broad Institute Genomics Platform"/>
            <consortium name="The Broad Institute Genome Sequencing Center for Infectious Disease"/>
            <person name="Wu L."/>
            <person name="Ma J."/>
        </authorList>
    </citation>
    <scope>NUCLEOTIDE SEQUENCE [LARGE SCALE GENOMIC DNA]</scope>
    <source>
        <strain evidence="2">CCM 8778</strain>
    </source>
</reference>
<sequence>MCAFSNEASRMNEETSLLYAKLLGETAQITWAELQPFFARGALLSVQPGEDMVGVALAMAENDQARLRDWLQGGQLVRLSDDQAQDWQARDPLLWSVVVAPWVLVQERDSATLPGN</sequence>
<proteinExistence type="predicted"/>
<dbReference type="Proteomes" id="UP000655550">
    <property type="component" value="Unassembled WGS sequence"/>
</dbReference>
<accession>A0ABQ2AHD6</accession>
<dbReference type="InterPro" id="IPR018741">
    <property type="entry name" value="DUF2288"/>
</dbReference>
<organism evidence="1 2">
    <name type="scientific">Pseudomonas fluvialis</name>
    <dbReference type="NCBI Taxonomy" id="1793966"/>
    <lineage>
        <taxon>Bacteria</taxon>
        <taxon>Pseudomonadati</taxon>
        <taxon>Pseudomonadota</taxon>
        <taxon>Gammaproteobacteria</taxon>
        <taxon>Pseudomonadales</taxon>
        <taxon>Pseudomonadaceae</taxon>
        <taxon>Pseudomonas</taxon>
    </lineage>
</organism>
<dbReference type="EMBL" id="BMDE01000003">
    <property type="protein sequence ID" value="GGH91321.1"/>
    <property type="molecule type" value="Genomic_DNA"/>
</dbReference>
<name>A0ABQ2AHD6_9PSED</name>